<dbReference type="InterPro" id="IPR013216">
    <property type="entry name" value="Methyltransf_11"/>
</dbReference>
<feature type="domain" description="Methyltransferase type 11" evidence="1">
    <location>
        <begin position="2"/>
        <end position="35"/>
    </location>
</feature>
<protein>
    <recommendedName>
        <fullName evidence="1">Methyltransferase type 11 domain-containing protein</fullName>
    </recommendedName>
</protein>
<evidence type="ECO:0000313" key="3">
    <source>
        <dbReference type="Proteomes" id="UP000054563"/>
    </source>
</evidence>
<dbReference type="GO" id="GO:0008757">
    <property type="term" value="F:S-adenosylmethionine-dependent methyltransferase activity"/>
    <property type="evidence" value="ECO:0007669"/>
    <property type="project" value="InterPro"/>
</dbReference>
<evidence type="ECO:0000259" key="1">
    <source>
        <dbReference type="Pfam" id="PF08241"/>
    </source>
</evidence>
<dbReference type="VEuPathDB" id="FungiDB:CIHG_04453"/>
<name>A0A0J8RRU2_COCIT</name>
<evidence type="ECO:0000313" key="2">
    <source>
        <dbReference type="EMBL" id="KMU86664.1"/>
    </source>
</evidence>
<dbReference type="SUPFAM" id="SSF53335">
    <property type="entry name" value="S-adenosyl-L-methionine-dependent methyltransferases"/>
    <property type="match status" value="1"/>
</dbReference>
<sequence length="170" mass="19336">MDVGCGTGRPVVEMLAAPRHSVYEIDIAEKMVKIACFQVPGPLKDKTRNTTHHTGSMRSYDPFSLYQIPRETHPVVDQSSKRLQDNGILVLACKRDVPIQARVKGPFLRAGQMTEAENLFTFVPDDHDYKRPEDHYLAIVRKKRKFGRRLVFEEGNGITNTLRDSLKSLI</sequence>
<dbReference type="Pfam" id="PF08241">
    <property type="entry name" value="Methyltransf_11"/>
    <property type="match status" value="1"/>
</dbReference>
<dbReference type="Gene3D" id="3.40.50.150">
    <property type="entry name" value="Vaccinia Virus protein VP39"/>
    <property type="match status" value="1"/>
</dbReference>
<accession>A0A0J8RRU2</accession>
<organism evidence="2 3">
    <name type="scientific">Coccidioides immitis H538.4</name>
    <dbReference type="NCBI Taxonomy" id="396776"/>
    <lineage>
        <taxon>Eukaryota</taxon>
        <taxon>Fungi</taxon>
        <taxon>Dikarya</taxon>
        <taxon>Ascomycota</taxon>
        <taxon>Pezizomycotina</taxon>
        <taxon>Eurotiomycetes</taxon>
        <taxon>Eurotiomycetidae</taxon>
        <taxon>Onygenales</taxon>
        <taxon>Onygenaceae</taxon>
        <taxon>Coccidioides</taxon>
    </lineage>
</organism>
<proteinExistence type="predicted"/>
<dbReference type="Proteomes" id="UP000054563">
    <property type="component" value="Unassembled WGS sequence"/>
</dbReference>
<dbReference type="STRING" id="396776.A0A0J8RRU2"/>
<dbReference type="AlphaFoldDB" id="A0A0J8RRU2"/>
<reference evidence="3" key="1">
    <citation type="journal article" date="2010" name="Genome Res.">
        <title>Population genomic sequencing of Coccidioides fungi reveals recent hybridization and transposon control.</title>
        <authorList>
            <person name="Neafsey D.E."/>
            <person name="Barker B.M."/>
            <person name="Sharpton T.J."/>
            <person name="Stajich J.E."/>
            <person name="Park D.J."/>
            <person name="Whiston E."/>
            <person name="Hung C.-Y."/>
            <person name="McMahan C."/>
            <person name="White J."/>
            <person name="Sykes S."/>
            <person name="Heiman D."/>
            <person name="Young S."/>
            <person name="Zeng Q."/>
            <person name="Abouelleil A."/>
            <person name="Aftuck L."/>
            <person name="Bessette D."/>
            <person name="Brown A."/>
            <person name="FitzGerald M."/>
            <person name="Lui A."/>
            <person name="Macdonald J.P."/>
            <person name="Priest M."/>
            <person name="Orbach M.J."/>
            <person name="Galgiani J.N."/>
            <person name="Kirkland T.N."/>
            <person name="Cole G.T."/>
            <person name="Birren B.W."/>
            <person name="Henn M.R."/>
            <person name="Taylor J.W."/>
            <person name="Rounsley S.D."/>
        </authorList>
    </citation>
    <scope>NUCLEOTIDE SEQUENCE [LARGE SCALE GENOMIC DNA]</scope>
    <source>
        <strain evidence="3">H538.4</strain>
    </source>
</reference>
<dbReference type="InterPro" id="IPR029063">
    <property type="entry name" value="SAM-dependent_MTases_sf"/>
</dbReference>
<dbReference type="EMBL" id="DS016993">
    <property type="protein sequence ID" value="KMU86664.1"/>
    <property type="molecule type" value="Genomic_DNA"/>
</dbReference>
<gene>
    <name evidence="2" type="ORF">CIHG_04453</name>
</gene>
<dbReference type="CDD" id="cd02440">
    <property type="entry name" value="AdoMet_MTases"/>
    <property type="match status" value="1"/>
</dbReference>